<feature type="transmembrane region" description="Helical" evidence="7">
    <location>
        <begin position="299"/>
        <end position="316"/>
    </location>
</feature>
<evidence type="ECO:0000256" key="5">
    <source>
        <dbReference type="ARBA" id="ARBA00022989"/>
    </source>
</evidence>
<protein>
    <submittedName>
        <fullName evidence="10">Uncharacterized membrane protein</fullName>
    </submittedName>
</protein>
<keyword evidence="3 7" id="KW-0812">Transmembrane</keyword>
<keyword evidence="11" id="KW-1185">Reference proteome</keyword>
<dbReference type="Pfam" id="PF01694">
    <property type="entry name" value="Rhomboid"/>
    <property type="match status" value="1"/>
</dbReference>
<feature type="transmembrane region" description="Helical" evidence="7">
    <location>
        <begin position="236"/>
        <end position="254"/>
    </location>
</feature>
<evidence type="ECO:0000256" key="1">
    <source>
        <dbReference type="ARBA" id="ARBA00004141"/>
    </source>
</evidence>
<dbReference type="PANTHER" id="PTHR43731:SF14">
    <property type="entry name" value="PRESENILIN-ASSOCIATED RHOMBOID-LIKE PROTEIN, MITOCHONDRIAL"/>
    <property type="match status" value="1"/>
</dbReference>
<dbReference type="eggNOG" id="COG3809">
    <property type="taxonomic scope" value="Bacteria"/>
</dbReference>
<comment type="similarity">
    <text evidence="2">Belongs to the peptidase S54 family.</text>
</comment>
<feature type="transmembrane region" description="Helical" evidence="7">
    <location>
        <begin position="204"/>
        <end position="224"/>
    </location>
</feature>
<dbReference type="KEGG" id="saz:Sama_0736"/>
<name>A1S3I8_SHEAM</name>
<keyword evidence="4" id="KW-0378">Hydrolase</keyword>
<proteinExistence type="inferred from homology"/>
<dbReference type="Pfam" id="PF13453">
    <property type="entry name" value="Zn_ribbon_TFIIB"/>
    <property type="match status" value="2"/>
</dbReference>
<dbReference type="OrthoDB" id="9814037at2"/>
<dbReference type="InterPro" id="IPR022764">
    <property type="entry name" value="Peptidase_S54_rhomboid_dom"/>
</dbReference>
<evidence type="ECO:0000313" key="10">
    <source>
        <dbReference type="EMBL" id="ABL98944.1"/>
    </source>
</evidence>
<dbReference type="RefSeq" id="WP_011758854.1">
    <property type="nucleotide sequence ID" value="NC_008700.1"/>
</dbReference>
<evidence type="ECO:0000256" key="3">
    <source>
        <dbReference type="ARBA" id="ARBA00022692"/>
    </source>
</evidence>
<dbReference type="SUPFAM" id="SSF144091">
    <property type="entry name" value="Rhomboid-like"/>
    <property type="match status" value="1"/>
</dbReference>
<accession>A1S3I8</accession>
<feature type="domain" description="Transcription factor zinc-finger" evidence="9">
    <location>
        <begin position="6"/>
        <end position="46"/>
    </location>
</feature>
<keyword evidence="5 7" id="KW-1133">Transmembrane helix</keyword>
<dbReference type="GO" id="GO:0004252">
    <property type="term" value="F:serine-type endopeptidase activity"/>
    <property type="evidence" value="ECO:0007669"/>
    <property type="project" value="InterPro"/>
</dbReference>
<dbReference type="MEROPS" id="S54.027"/>
<dbReference type="InterPro" id="IPR035952">
    <property type="entry name" value="Rhomboid-like_sf"/>
</dbReference>
<evidence type="ECO:0000256" key="4">
    <source>
        <dbReference type="ARBA" id="ARBA00022801"/>
    </source>
</evidence>
<dbReference type="STRING" id="326297.Sama_0736"/>
<feature type="domain" description="Transcription factor zinc-finger" evidence="9">
    <location>
        <begin position="72"/>
        <end position="113"/>
    </location>
</feature>
<evidence type="ECO:0000256" key="7">
    <source>
        <dbReference type="SAM" id="Phobius"/>
    </source>
</evidence>
<dbReference type="PANTHER" id="PTHR43731">
    <property type="entry name" value="RHOMBOID PROTEASE"/>
    <property type="match status" value="1"/>
</dbReference>
<reference evidence="10 11" key="1">
    <citation type="submission" date="2006-12" db="EMBL/GenBank/DDBJ databases">
        <title>Complete sequence of Shewanella amazonensis SB2B.</title>
        <authorList>
            <consortium name="US DOE Joint Genome Institute"/>
            <person name="Copeland A."/>
            <person name="Lucas S."/>
            <person name="Lapidus A."/>
            <person name="Barry K."/>
            <person name="Detter J.C."/>
            <person name="Glavina del Rio T."/>
            <person name="Hammon N."/>
            <person name="Israni S."/>
            <person name="Dalin E."/>
            <person name="Tice H."/>
            <person name="Pitluck S."/>
            <person name="Munk A.C."/>
            <person name="Brettin T."/>
            <person name="Bruce D."/>
            <person name="Han C."/>
            <person name="Tapia R."/>
            <person name="Gilna P."/>
            <person name="Schmutz J."/>
            <person name="Larimer F."/>
            <person name="Land M."/>
            <person name="Hauser L."/>
            <person name="Kyrpides N."/>
            <person name="Mikhailova N."/>
            <person name="Fredrickson J."/>
            <person name="Richardson P."/>
        </authorList>
    </citation>
    <scope>NUCLEOTIDE SEQUENCE [LARGE SCALE GENOMIC DNA]</scope>
    <source>
        <strain evidence="11">ATCC BAA-1098 / SB2B</strain>
    </source>
</reference>
<evidence type="ECO:0000256" key="2">
    <source>
        <dbReference type="ARBA" id="ARBA00009045"/>
    </source>
</evidence>
<evidence type="ECO:0000259" key="9">
    <source>
        <dbReference type="Pfam" id="PF13453"/>
    </source>
</evidence>
<dbReference type="InterPro" id="IPR050925">
    <property type="entry name" value="Rhomboid_protease_S54"/>
</dbReference>
<dbReference type="GO" id="GO:0016020">
    <property type="term" value="C:membrane"/>
    <property type="evidence" value="ECO:0007669"/>
    <property type="project" value="UniProtKB-SubCell"/>
</dbReference>
<evidence type="ECO:0000313" key="11">
    <source>
        <dbReference type="Proteomes" id="UP000009175"/>
    </source>
</evidence>
<sequence length="362" mass="40486">MKKQLTCPGCQHQSFRVFDFHGEQVDTCDKCAGLWFENGELDRALSSADNGDDAVVLEQSMGAHLGCSERRCHDCGSSLERYHLMQEFEIEIDVCPSCRGVWLDKHECDKVVQSPRVRQALAELDGKISVKTWLFQFLSQMPVEFNLKPKTKPVVTWWLLGLNLVIFGIYGFDLSMIDPIFEQFALVPNQVMHGSHVWTLFSHMFLHGDIIHLAGNMYFLYVVGDNLEDALGRARFLGLYLVCGLAAAAAQIISEPGSDIYMVGASGAIAGLFGMYLLWFRYASLTFMFIVFQKKVSPLVFFGIWLALNIFGLYMAGEGVAYWAHIGGFVAGLIIGKLMYTSVMAANPMLALMNSPEVRVSR</sequence>
<feature type="transmembrane region" description="Helical" evidence="7">
    <location>
        <begin position="154"/>
        <end position="172"/>
    </location>
</feature>
<dbReference type="Gene3D" id="1.20.1540.10">
    <property type="entry name" value="Rhomboid-like"/>
    <property type="match status" value="1"/>
</dbReference>
<evidence type="ECO:0000259" key="8">
    <source>
        <dbReference type="Pfam" id="PF01694"/>
    </source>
</evidence>
<dbReference type="AlphaFoldDB" id="A1S3I8"/>
<feature type="domain" description="Peptidase S54 rhomboid" evidence="8">
    <location>
        <begin position="196"/>
        <end position="340"/>
    </location>
</feature>
<keyword evidence="6 7" id="KW-0472">Membrane</keyword>
<organism evidence="10 11">
    <name type="scientific">Shewanella amazonensis (strain ATCC BAA-1098 / SB2B)</name>
    <dbReference type="NCBI Taxonomy" id="326297"/>
    <lineage>
        <taxon>Bacteria</taxon>
        <taxon>Pseudomonadati</taxon>
        <taxon>Pseudomonadota</taxon>
        <taxon>Gammaproteobacteria</taxon>
        <taxon>Alteromonadales</taxon>
        <taxon>Shewanellaceae</taxon>
        <taxon>Shewanella</taxon>
    </lineage>
</organism>
<feature type="transmembrane region" description="Helical" evidence="7">
    <location>
        <begin position="322"/>
        <end position="340"/>
    </location>
</feature>
<dbReference type="Proteomes" id="UP000009175">
    <property type="component" value="Chromosome"/>
</dbReference>
<evidence type="ECO:0000256" key="6">
    <source>
        <dbReference type="ARBA" id="ARBA00023136"/>
    </source>
</evidence>
<comment type="subcellular location">
    <subcellularLocation>
        <location evidence="1">Membrane</location>
        <topology evidence="1">Multi-pass membrane protein</topology>
    </subcellularLocation>
</comment>
<dbReference type="EMBL" id="CP000507">
    <property type="protein sequence ID" value="ABL98944.1"/>
    <property type="molecule type" value="Genomic_DNA"/>
</dbReference>
<dbReference type="eggNOG" id="COG0705">
    <property type="taxonomic scope" value="Bacteria"/>
</dbReference>
<dbReference type="HOGENOM" id="CLU_796317_0_0_6"/>
<feature type="transmembrane region" description="Helical" evidence="7">
    <location>
        <begin position="260"/>
        <end position="279"/>
    </location>
</feature>
<dbReference type="InterPro" id="IPR027392">
    <property type="entry name" value="TF_Znf"/>
</dbReference>
<gene>
    <name evidence="10" type="ordered locus">Sama_0736</name>
</gene>